<dbReference type="GeneID" id="80892188"/>
<dbReference type="EMBL" id="JAJHUN010000001">
    <property type="protein sequence ID" value="KAJ4163289.1"/>
    <property type="molecule type" value="Genomic_DNA"/>
</dbReference>
<organism evidence="2 3">
    <name type="scientific">Akanthomyces muscarius</name>
    <name type="common">Entomopathogenic fungus</name>
    <name type="synonym">Lecanicillium muscarium</name>
    <dbReference type="NCBI Taxonomy" id="2231603"/>
    <lineage>
        <taxon>Eukaryota</taxon>
        <taxon>Fungi</taxon>
        <taxon>Dikarya</taxon>
        <taxon>Ascomycota</taxon>
        <taxon>Pezizomycotina</taxon>
        <taxon>Sordariomycetes</taxon>
        <taxon>Hypocreomycetidae</taxon>
        <taxon>Hypocreales</taxon>
        <taxon>Cordycipitaceae</taxon>
        <taxon>Akanthomyces</taxon>
    </lineage>
</organism>
<keyword evidence="3" id="KW-1185">Reference proteome</keyword>
<feature type="region of interest" description="Disordered" evidence="1">
    <location>
        <begin position="1"/>
        <end position="22"/>
    </location>
</feature>
<accession>A0A9W8QKJ8</accession>
<name>A0A9W8QKJ8_AKAMU</name>
<sequence length="169" mass="18762">MIVLPQQAGTRLDGRSGSYNDQEPLQNLKMIRQTSERTHFDLDLDSRRGCRFYYDVGSDDLIALNEGKESIWLVALNVGAATGPNQTLCLDPGEKNPISPGYWGMMAFLEEDESGPVTAEEDEPRPLMAECLLLPRRWTFQQFSVPLAGLVTPGESPADDVAWTTQVCL</sequence>
<dbReference type="Proteomes" id="UP001144673">
    <property type="component" value="Chromosome 1"/>
</dbReference>
<dbReference type="RefSeq" id="XP_056058204.1">
    <property type="nucleotide sequence ID" value="XM_056202673.1"/>
</dbReference>
<gene>
    <name evidence="2" type="ORF">LMH87_005029</name>
</gene>
<protein>
    <submittedName>
        <fullName evidence="2">Uncharacterized protein</fullName>
    </submittedName>
</protein>
<evidence type="ECO:0000256" key="1">
    <source>
        <dbReference type="SAM" id="MobiDB-lite"/>
    </source>
</evidence>
<evidence type="ECO:0000313" key="2">
    <source>
        <dbReference type="EMBL" id="KAJ4163289.1"/>
    </source>
</evidence>
<comment type="caution">
    <text evidence="2">The sequence shown here is derived from an EMBL/GenBank/DDBJ whole genome shotgun (WGS) entry which is preliminary data.</text>
</comment>
<reference evidence="2" key="1">
    <citation type="journal article" date="2023" name="Access Microbiol">
        <title>De-novo genome assembly for Akanthomyces muscarius, a biocontrol agent of insect agricultural pests.</title>
        <authorList>
            <person name="Erdos Z."/>
            <person name="Studholme D.J."/>
            <person name="Raymond B."/>
            <person name="Sharma M."/>
        </authorList>
    </citation>
    <scope>NUCLEOTIDE SEQUENCE</scope>
    <source>
        <strain evidence="2">Ve6</strain>
    </source>
</reference>
<dbReference type="AlphaFoldDB" id="A0A9W8QKJ8"/>
<proteinExistence type="predicted"/>
<evidence type="ECO:0000313" key="3">
    <source>
        <dbReference type="Proteomes" id="UP001144673"/>
    </source>
</evidence>